<keyword evidence="2" id="KW-1185">Reference proteome</keyword>
<dbReference type="InterPro" id="IPR011204">
    <property type="entry name" value="Virulence_RhuM-like"/>
</dbReference>
<dbReference type="EMBL" id="QXEN01000002">
    <property type="protein sequence ID" value="RRF88247.1"/>
    <property type="molecule type" value="Genomic_DNA"/>
</dbReference>
<protein>
    <submittedName>
        <fullName evidence="1">Cell filamentation protein Fic</fullName>
    </submittedName>
</protein>
<name>A0A3R8HU63_PREIN</name>
<accession>A0A3R8HU63</accession>
<evidence type="ECO:0000313" key="2">
    <source>
        <dbReference type="Proteomes" id="UP000283868"/>
    </source>
</evidence>
<dbReference type="Pfam" id="PF13310">
    <property type="entry name" value="Virulence_RhuM"/>
    <property type="match status" value="1"/>
</dbReference>
<dbReference type="RefSeq" id="WP_124140185.1">
    <property type="nucleotide sequence ID" value="NZ_QXEM01000018.1"/>
</dbReference>
<reference evidence="1 2" key="1">
    <citation type="submission" date="2018-08" db="EMBL/GenBank/DDBJ databases">
        <title>Comparative analysis of Prevotella intermedia strains.</title>
        <authorList>
            <person name="Moon J.-H."/>
            <person name="Lee J.-H."/>
        </authorList>
    </citation>
    <scope>NUCLEOTIDE SEQUENCE [LARGE SCALE GENOMIC DNA]</scope>
    <source>
        <strain evidence="1 2">ATCC 15033</strain>
    </source>
</reference>
<dbReference type="AlphaFoldDB" id="A0A3R8HU63"/>
<proteinExistence type="predicted"/>
<comment type="caution">
    <text evidence="1">The sequence shown here is derived from an EMBL/GenBank/DDBJ whole genome shotgun (WGS) entry which is preliminary data.</text>
</comment>
<dbReference type="PANTHER" id="PTHR35810">
    <property type="entry name" value="CYTOPLASMIC PROTEIN-RELATED"/>
    <property type="match status" value="1"/>
</dbReference>
<dbReference type="PIRSF" id="PIRSF015268">
    <property type="entry name" value="Virulence_RhuM"/>
    <property type="match status" value="1"/>
</dbReference>
<gene>
    <name evidence="1" type="ORF">D2S45_02755</name>
</gene>
<dbReference type="Proteomes" id="UP000283868">
    <property type="component" value="Unassembled WGS sequence"/>
</dbReference>
<sequence length="342" mass="39476">MNIEIRNSTADFLIFMMDGQEQGVQVMYRDETVWATQKAMATLFDCSTDNVGLHLKNIYNSGELQKDATAEYFSVVQTEGERQVTRKTLFYSLDAIISVGYRVNSVRATQFRQWATSVLRQFAIRGYVIDKKRMENGTFIGEDYFEHLLAEIREIRLSERRFYQKLTDIYATAIDYNRDAPTTRRFFQKVQNKMHYAVHGHTAAELIVDRANAEREHMGLTTWENAPNGKIVKSDVSIAKNYLKQSELEDMGRLVNATLDMAERMAKRHIPMTMEDWAKRLDIILEASGDAVLKDAGKVTTEFAKSFAESEFEKYRVIQDRLFQSDFDKLGEGTLLPLDMDI</sequence>
<evidence type="ECO:0000313" key="1">
    <source>
        <dbReference type="EMBL" id="RRF88247.1"/>
    </source>
</evidence>
<organism evidence="1 2">
    <name type="scientific">Prevotella intermedia</name>
    <dbReference type="NCBI Taxonomy" id="28131"/>
    <lineage>
        <taxon>Bacteria</taxon>
        <taxon>Pseudomonadati</taxon>
        <taxon>Bacteroidota</taxon>
        <taxon>Bacteroidia</taxon>
        <taxon>Bacteroidales</taxon>
        <taxon>Prevotellaceae</taxon>
        <taxon>Prevotella</taxon>
    </lineage>
</organism>
<dbReference type="PANTHER" id="PTHR35810:SF1">
    <property type="entry name" value="CYTOPLASMIC PROTEIN"/>
    <property type="match status" value="1"/>
</dbReference>